<dbReference type="AlphaFoldDB" id="A0ABD0NB25"/>
<dbReference type="EMBL" id="JAMKFB020000023">
    <property type="protein sequence ID" value="KAL0158755.1"/>
    <property type="molecule type" value="Genomic_DNA"/>
</dbReference>
<feature type="non-terminal residue" evidence="2">
    <location>
        <position position="1"/>
    </location>
</feature>
<proteinExistence type="predicted"/>
<protein>
    <submittedName>
        <fullName evidence="2">Uncharacterized protein</fullName>
    </submittedName>
</protein>
<evidence type="ECO:0000313" key="2">
    <source>
        <dbReference type="EMBL" id="KAL0158755.1"/>
    </source>
</evidence>
<organism evidence="2 3">
    <name type="scientific">Cirrhinus mrigala</name>
    <name type="common">Mrigala</name>
    <dbReference type="NCBI Taxonomy" id="683832"/>
    <lineage>
        <taxon>Eukaryota</taxon>
        <taxon>Metazoa</taxon>
        <taxon>Chordata</taxon>
        <taxon>Craniata</taxon>
        <taxon>Vertebrata</taxon>
        <taxon>Euteleostomi</taxon>
        <taxon>Actinopterygii</taxon>
        <taxon>Neopterygii</taxon>
        <taxon>Teleostei</taxon>
        <taxon>Ostariophysi</taxon>
        <taxon>Cypriniformes</taxon>
        <taxon>Cyprinidae</taxon>
        <taxon>Labeoninae</taxon>
        <taxon>Labeonini</taxon>
        <taxon>Cirrhinus</taxon>
    </lineage>
</organism>
<name>A0ABD0NB25_CIRMR</name>
<comment type="caution">
    <text evidence="2">The sequence shown here is derived from an EMBL/GenBank/DDBJ whole genome shotgun (WGS) entry which is preliminary data.</text>
</comment>
<evidence type="ECO:0000313" key="3">
    <source>
        <dbReference type="Proteomes" id="UP001529510"/>
    </source>
</evidence>
<dbReference type="Proteomes" id="UP001529510">
    <property type="component" value="Unassembled WGS sequence"/>
</dbReference>
<sequence>VYISSSCCVHLLLAGHLRSLAGHFLHSLMAGRSPAGTDGSRVSAGKSPEPLLYGAPAAAATNQAKT</sequence>
<accession>A0ABD0NB25</accession>
<gene>
    <name evidence="2" type="ORF">M9458_046831</name>
</gene>
<feature type="region of interest" description="Disordered" evidence="1">
    <location>
        <begin position="34"/>
        <end position="66"/>
    </location>
</feature>
<feature type="non-terminal residue" evidence="2">
    <location>
        <position position="66"/>
    </location>
</feature>
<keyword evidence="3" id="KW-1185">Reference proteome</keyword>
<reference evidence="2 3" key="1">
    <citation type="submission" date="2024-05" db="EMBL/GenBank/DDBJ databases">
        <title>Genome sequencing and assembly of Indian major carp, Cirrhinus mrigala (Hamilton, 1822).</title>
        <authorList>
            <person name="Mohindra V."/>
            <person name="Chowdhury L.M."/>
            <person name="Lal K."/>
            <person name="Jena J.K."/>
        </authorList>
    </citation>
    <scope>NUCLEOTIDE SEQUENCE [LARGE SCALE GENOMIC DNA]</scope>
    <source>
        <strain evidence="2">CM1030</strain>
        <tissue evidence="2">Blood</tissue>
    </source>
</reference>
<evidence type="ECO:0000256" key="1">
    <source>
        <dbReference type="SAM" id="MobiDB-lite"/>
    </source>
</evidence>